<dbReference type="EMBL" id="CAJVPQ010015039">
    <property type="protein sequence ID" value="CAG8741391.1"/>
    <property type="molecule type" value="Genomic_DNA"/>
</dbReference>
<feature type="non-terminal residue" evidence="1">
    <location>
        <position position="118"/>
    </location>
</feature>
<gene>
    <name evidence="1" type="ORF">FCALED_LOCUS15640</name>
</gene>
<evidence type="ECO:0000313" key="1">
    <source>
        <dbReference type="EMBL" id="CAG8741391.1"/>
    </source>
</evidence>
<name>A0A9N9NKW2_9GLOM</name>
<keyword evidence="2" id="KW-1185">Reference proteome</keyword>
<accession>A0A9N9NKW2</accession>
<sequence>PYEKVDFYAGKFKRLLKKVNSSSALSDKYTVRLFLNRLRKNIVPLVAFNHPKNIEEAIDAAKQVKSDQQDDELEQVLDDYEEKELSEIEAYMANSQEEYELETDLLPLDYNPWNEENH</sequence>
<dbReference type="AlphaFoldDB" id="A0A9N9NKW2"/>
<dbReference type="Proteomes" id="UP000789570">
    <property type="component" value="Unassembled WGS sequence"/>
</dbReference>
<comment type="caution">
    <text evidence="1">The sequence shown here is derived from an EMBL/GenBank/DDBJ whole genome shotgun (WGS) entry which is preliminary data.</text>
</comment>
<organism evidence="1 2">
    <name type="scientific">Funneliformis caledonium</name>
    <dbReference type="NCBI Taxonomy" id="1117310"/>
    <lineage>
        <taxon>Eukaryota</taxon>
        <taxon>Fungi</taxon>
        <taxon>Fungi incertae sedis</taxon>
        <taxon>Mucoromycota</taxon>
        <taxon>Glomeromycotina</taxon>
        <taxon>Glomeromycetes</taxon>
        <taxon>Glomerales</taxon>
        <taxon>Glomeraceae</taxon>
        <taxon>Funneliformis</taxon>
    </lineage>
</organism>
<feature type="non-terminal residue" evidence="1">
    <location>
        <position position="1"/>
    </location>
</feature>
<protein>
    <submittedName>
        <fullName evidence="1">10355_t:CDS:1</fullName>
    </submittedName>
</protein>
<proteinExistence type="predicted"/>
<reference evidence="1" key="1">
    <citation type="submission" date="2021-06" db="EMBL/GenBank/DDBJ databases">
        <authorList>
            <person name="Kallberg Y."/>
            <person name="Tangrot J."/>
            <person name="Rosling A."/>
        </authorList>
    </citation>
    <scope>NUCLEOTIDE SEQUENCE</scope>
    <source>
        <strain evidence="1">UK204</strain>
    </source>
</reference>
<evidence type="ECO:0000313" key="2">
    <source>
        <dbReference type="Proteomes" id="UP000789570"/>
    </source>
</evidence>